<evidence type="ECO:0008006" key="4">
    <source>
        <dbReference type="Google" id="ProtNLM"/>
    </source>
</evidence>
<organism evidence="2 3">
    <name type="scientific">Devosia soli</name>
    <dbReference type="NCBI Taxonomy" id="361041"/>
    <lineage>
        <taxon>Bacteria</taxon>
        <taxon>Pseudomonadati</taxon>
        <taxon>Pseudomonadota</taxon>
        <taxon>Alphaproteobacteria</taxon>
        <taxon>Hyphomicrobiales</taxon>
        <taxon>Devosiaceae</taxon>
        <taxon>Devosia</taxon>
    </lineage>
</organism>
<feature type="transmembrane region" description="Helical" evidence="1">
    <location>
        <begin position="320"/>
        <end position="339"/>
    </location>
</feature>
<dbReference type="OrthoDB" id="9830950at2"/>
<keyword evidence="1" id="KW-0812">Transmembrane</keyword>
<reference evidence="2 3" key="1">
    <citation type="submission" date="2015-03" db="EMBL/GenBank/DDBJ databases">
        <authorList>
            <person name="Hassan Y.I."/>
            <person name="Lepp D."/>
            <person name="Zhou T."/>
        </authorList>
    </citation>
    <scope>NUCLEOTIDE SEQUENCE [LARGE SCALE GENOMIC DNA]</scope>
    <source>
        <strain evidence="2 3">GH2-10</strain>
    </source>
</reference>
<sequence length="377" mass="40157">MRRGGHLYGAMLAALPAAALFLAQTWLVAAGKADAILPLARYGGLLALFFFAFDGNSGLAPGLIRLRHSEAAIRTAFLAYRLSVLGLLASLLPVAWLWDPAGTAAMLPFCAAALLLRLPFLDGDLDQRRLQSASMLLQNLWMLPLAASAVLWGTIDAVIAGQCALWSSLIYAAVHLRFRRRSRLTSLSAARDSLREICSLMAANGIGQIYGRMVLFVLGSSFAGPTAALIVYGKQLFNASGIVVAYLRRAELQRGTDRSMRLSLWGQGIIALGGSMLLALMAFRLGLSPLPLLAIIAWQIGEKLSSTAVYSFQVVDRHDLGLAGLGAVVVLGSAGLILATGTDQPLIFVGSETCAFALVLSLWMLAHRRRSVLGAAP</sequence>
<dbReference type="Proteomes" id="UP000033514">
    <property type="component" value="Unassembled WGS sequence"/>
</dbReference>
<keyword evidence="1" id="KW-1133">Transmembrane helix</keyword>
<feature type="transmembrane region" description="Helical" evidence="1">
    <location>
        <begin position="78"/>
        <end position="98"/>
    </location>
</feature>
<keyword evidence="3" id="KW-1185">Reference proteome</keyword>
<gene>
    <name evidence="2" type="ORF">VW35_19435</name>
</gene>
<evidence type="ECO:0000313" key="2">
    <source>
        <dbReference type="EMBL" id="KKB75921.1"/>
    </source>
</evidence>
<protein>
    <recommendedName>
        <fullName evidence="4">Polysaccharide biosynthesis protein C-terminal domain-containing protein</fullName>
    </recommendedName>
</protein>
<feature type="transmembrane region" description="Helical" evidence="1">
    <location>
        <begin position="158"/>
        <end position="176"/>
    </location>
</feature>
<accession>A0A0F5L0G7</accession>
<feature type="transmembrane region" description="Helical" evidence="1">
    <location>
        <begin position="346"/>
        <end position="366"/>
    </location>
</feature>
<feature type="transmembrane region" description="Helical" evidence="1">
    <location>
        <begin position="46"/>
        <end position="66"/>
    </location>
</feature>
<evidence type="ECO:0000256" key="1">
    <source>
        <dbReference type="SAM" id="Phobius"/>
    </source>
</evidence>
<dbReference type="EMBL" id="LAJG01000048">
    <property type="protein sequence ID" value="KKB75921.1"/>
    <property type="molecule type" value="Genomic_DNA"/>
</dbReference>
<keyword evidence="1" id="KW-0472">Membrane</keyword>
<dbReference type="RefSeq" id="WP_046144739.1">
    <property type="nucleotide sequence ID" value="NZ_LAJG01000048.1"/>
</dbReference>
<feature type="transmembrane region" description="Helical" evidence="1">
    <location>
        <begin position="268"/>
        <end position="300"/>
    </location>
</feature>
<dbReference type="AlphaFoldDB" id="A0A0F5L0G7"/>
<feature type="transmembrane region" description="Helical" evidence="1">
    <location>
        <begin position="197"/>
        <end position="223"/>
    </location>
</feature>
<evidence type="ECO:0000313" key="3">
    <source>
        <dbReference type="Proteomes" id="UP000033514"/>
    </source>
</evidence>
<dbReference type="PATRIC" id="fig|361041.3.peg.3304"/>
<proteinExistence type="predicted"/>
<name>A0A0F5L0G7_9HYPH</name>
<comment type="caution">
    <text evidence="2">The sequence shown here is derived from an EMBL/GenBank/DDBJ whole genome shotgun (WGS) entry which is preliminary data.</text>
</comment>